<sequence>MDLAQLPVDANGLIEFAHAHDLGNRAALDRRSADGSILRLRRGVYIEATRFAGVRPAEQHRLRALAAARQRQSAVFAGETAAIFHGLPFVGPVPDEIVLLSPNRSGRRRNGVIELARRGNERIEVRAGVRLTSVADTLVEVARRVPLPTALAMFDAALWVPRFGEREPLTTFPELEARCAERLPFPGSRKVAAVMRRATTSAETPLETISRWRFEEYGFPAPVLQFPVALPRLGTTAHLDFAWPAFGIWGEADGTGKYASTAVLVEEKRREDEVRTVTGWRCGRWGWDDAWRGPGLRDILLAAGLPTSGARRRT</sequence>
<organism evidence="1 2">
    <name type="scientific">Agromyces protaetiae</name>
    <dbReference type="NCBI Taxonomy" id="2509455"/>
    <lineage>
        <taxon>Bacteria</taxon>
        <taxon>Bacillati</taxon>
        <taxon>Actinomycetota</taxon>
        <taxon>Actinomycetes</taxon>
        <taxon>Micrococcales</taxon>
        <taxon>Microbacteriaceae</taxon>
        <taxon>Agromyces</taxon>
    </lineage>
</organism>
<dbReference type="EMBL" id="CP035491">
    <property type="protein sequence ID" value="QAY74479.1"/>
    <property type="molecule type" value="Genomic_DNA"/>
</dbReference>
<evidence type="ECO:0008006" key="3">
    <source>
        <dbReference type="Google" id="ProtNLM"/>
    </source>
</evidence>
<dbReference type="OrthoDB" id="5517693at2"/>
<accession>A0A4P6FIT0</accession>
<evidence type="ECO:0000313" key="1">
    <source>
        <dbReference type="EMBL" id="QAY74479.1"/>
    </source>
</evidence>
<name>A0A4P6FIT0_9MICO</name>
<dbReference type="Proteomes" id="UP000291259">
    <property type="component" value="Chromosome"/>
</dbReference>
<dbReference type="AlphaFoldDB" id="A0A4P6FIT0"/>
<proteinExistence type="predicted"/>
<gene>
    <name evidence="1" type="ORF">ET445_15245</name>
</gene>
<protein>
    <recommendedName>
        <fullName evidence="3">Type IV toxin-antitoxin system AbiEi family antitoxin domain-containing protein</fullName>
    </recommendedName>
</protein>
<dbReference type="RefSeq" id="WP_129192024.1">
    <property type="nucleotide sequence ID" value="NZ_CP035491.1"/>
</dbReference>
<dbReference type="KEGG" id="agf:ET445_15245"/>
<reference evidence="1 2" key="1">
    <citation type="submission" date="2019-01" db="EMBL/GenBank/DDBJ databases">
        <title>Genome sequencing of strain FW100M-8.</title>
        <authorList>
            <person name="Heo J."/>
            <person name="Kim S.-J."/>
            <person name="Kim J.-S."/>
            <person name="Hong S.-B."/>
            <person name="Kwon S.-W."/>
        </authorList>
    </citation>
    <scope>NUCLEOTIDE SEQUENCE [LARGE SCALE GENOMIC DNA]</scope>
    <source>
        <strain evidence="1 2">FW100M-8</strain>
    </source>
</reference>
<evidence type="ECO:0000313" key="2">
    <source>
        <dbReference type="Proteomes" id="UP000291259"/>
    </source>
</evidence>
<keyword evidence="2" id="KW-1185">Reference proteome</keyword>